<evidence type="ECO:0000256" key="9">
    <source>
        <dbReference type="ARBA" id="ARBA00049535"/>
    </source>
</evidence>
<dbReference type="AlphaFoldDB" id="A0A1F6D9F8"/>
<dbReference type="NCBIfam" id="TIGR01251">
    <property type="entry name" value="ribP_PPkin"/>
    <property type="match status" value="1"/>
</dbReference>
<dbReference type="EC" id="2.7.6.1" evidence="1"/>
<dbReference type="Gene3D" id="3.40.50.2020">
    <property type="match status" value="2"/>
</dbReference>
<evidence type="ECO:0000313" key="13">
    <source>
        <dbReference type="EMBL" id="OGG57632.1"/>
    </source>
</evidence>
<dbReference type="GO" id="GO:0005737">
    <property type="term" value="C:cytoplasm"/>
    <property type="evidence" value="ECO:0007669"/>
    <property type="project" value="TreeGrafter"/>
</dbReference>
<keyword evidence="8" id="KW-0460">Magnesium</keyword>
<dbReference type="GO" id="GO:0000287">
    <property type="term" value="F:magnesium ion binding"/>
    <property type="evidence" value="ECO:0007669"/>
    <property type="project" value="InterPro"/>
</dbReference>
<keyword evidence="4 10" id="KW-0545">Nucleotide biosynthesis</keyword>
<dbReference type="GO" id="GO:0016301">
    <property type="term" value="F:kinase activity"/>
    <property type="evidence" value="ECO:0007669"/>
    <property type="project" value="UniProtKB-KW"/>
</dbReference>
<gene>
    <name evidence="13" type="ORF">A2765_00185</name>
</gene>
<dbReference type="GO" id="GO:0004749">
    <property type="term" value="F:ribose phosphate diphosphokinase activity"/>
    <property type="evidence" value="ECO:0007669"/>
    <property type="project" value="UniProtKB-EC"/>
</dbReference>
<dbReference type="GO" id="GO:0006015">
    <property type="term" value="P:5-phosphoribose 1-diphosphate biosynthetic process"/>
    <property type="evidence" value="ECO:0007669"/>
    <property type="project" value="TreeGrafter"/>
</dbReference>
<keyword evidence="6" id="KW-0418">Kinase</keyword>
<evidence type="ECO:0000256" key="8">
    <source>
        <dbReference type="ARBA" id="ARBA00022842"/>
    </source>
</evidence>
<evidence type="ECO:0000256" key="5">
    <source>
        <dbReference type="ARBA" id="ARBA00022741"/>
    </source>
</evidence>
<accession>A0A1F6D9F8</accession>
<dbReference type="GO" id="GO:0002189">
    <property type="term" value="C:ribose phosphate diphosphokinase complex"/>
    <property type="evidence" value="ECO:0007669"/>
    <property type="project" value="TreeGrafter"/>
</dbReference>
<evidence type="ECO:0000256" key="1">
    <source>
        <dbReference type="ARBA" id="ARBA00013247"/>
    </source>
</evidence>
<feature type="domain" description="Phosphoribosyltransferase" evidence="11">
    <location>
        <begin position="162"/>
        <end position="251"/>
    </location>
</feature>
<keyword evidence="3" id="KW-0479">Metal-binding</keyword>
<dbReference type="SMART" id="SM01400">
    <property type="entry name" value="Pribosyltran_N"/>
    <property type="match status" value="1"/>
</dbReference>
<keyword evidence="7" id="KW-0067">ATP-binding</keyword>
<evidence type="ECO:0000313" key="14">
    <source>
        <dbReference type="Proteomes" id="UP000176377"/>
    </source>
</evidence>
<dbReference type="InterPro" id="IPR000836">
    <property type="entry name" value="PRTase_dom"/>
</dbReference>
<dbReference type="Pfam" id="PF13793">
    <property type="entry name" value="Pribosyltran_N"/>
    <property type="match status" value="1"/>
</dbReference>
<dbReference type="InterPro" id="IPR005946">
    <property type="entry name" value="Rib-P_diPkinase"/>
</dbReference>
<evidence type="ECO:0000256" key="2">
    <source>
        <dbReference type="ARBA" id="ARBA00022679"/>
    </source>
</evidence>
<proteinExistence type="inferred from homology"/>
<evidence type="ECO:0000256" key="10">
    <source>
        <dbReference type="RuleBase" id="RU004324"/>
    </source>
</evidence>
<evidence type="ECO:0000259" key="12">
    <source>
        <dbReference type="Pfam" id="PF13793"/>
    </source>
</evidence>
<organism evidence="13 14">
    <name type="scientific">Candidatus Kaiserbacteria bacterium RIFCSPHIGHO2_01_FULL_56_24</name>
    <dbReference type="NCBI Taxonomy" id="1798487"/>
    <lineage>
        <taxon>Bacteria</taxon>
        <taxon>Candidatus Kaiseribacteriota</taxon>
    </lineage>
</organism>
<comment type="caution">
    <text evidence="13">The sequence shown here is derived from an EMBL/GenBank/DDBJ whole genome shotgun (WGS) entry which is preliminary data.</text>
</comment>
<dbReference type="GO" id="GO:0005524">
    <property type="term" value="F:ATP binding"/>
    <property type="evidence" value="ECO:0007669"/>
    <property type="project" value="UniProtKB-KW"/>
</dbReference>
<comment type="catalytic activity">
    <reaction evidence="9">
        <text>D-ribose 5-phosphate + ATP = 5-phospho-alpha-D-ribose 1-diphosphate + AMP + H(+)</text>
        <dbReference type="Rhea" id="RHEA:15609"/>
        <dbReference type="ChEBI" id="CHEBI:15378"/>
        <dbReference type="ChEBI" id="CHEBI:30616"/>
        <dbReference type="ChEBI" id="CHEBI:58017"/>
        <dbReference type="ChEBI" id="CHEBI:78346"/>
        <dbReference type="ChEBI" id="CHEBI:456215"/>
        <dbReference type="EC" id="2.7.6.1"/>
    </reaction>
</comment>
<dbReference type="GO" id="GO:0006164">
    <property type="term" value="P:purine nucleotide biosynthetic process"/>
    <property type="evidence" value="ECO:0007669"/>
    <property type="project" value="TreeGrafter"/>
</dbReference>
<comment type="similarity">
    <text evidence="10">Belongs to the ribose-phosphate pyrophosphokinase family.</text>
</comment>
<keyword evidence="5" id="KW-0547">Nucleotide-binding</keyword>
<dbReference type="EMBL" id="MFLA01000048">
    <property type="protein sequence ID" value="OGG57632.1"/>
    <property type="molecule type" value="Genomic_DNA"/>
</dbReference>
<evidence type="ECO:0000256" key="4">
    <source>
        <dbReference type="ARBA" id="ARBA00022727"/>
    </source>
</evidence>
<name>A0A1F6D9F8_9BACT</name>
<dbReference type="PANTHER" id="PTHR10210">
    <property type="entry name" value="RIBOSE-PHOSPHATE DIPHOSPHOKINASE FAMILY MEMBER"/>
    <property type="match status" value="1"/>
</dbReference>
<dbReference type="InterPro" id="IPR029099">
    <property type="entry name" value="Pribosyltran_N"/>
</dbReference>
<dbReference type="Pfam" id="PF00156">
    <property type="entry name" value="Pribosyltran"/>
    <property type="match status" value="1"/>
</dbReference>
<dbReference type="CDD" id="cd06223">
    <property type="entry name" value="PRTases_typeI"/>
    <property type="match status" value="1"/>
</dbReference>
<sequence>MEAMASNILYLINKQARKDDVPAFEPAKMSVKGFANGECEPELLETVRGAHVYLLHPMQLPDPNTALVNLHIIKDALMRAAVGKVTLVLPYLSFMRQDRRKDGARVPISAKAIANLIQPGVQQLITMDLHADQEVGFFEIPVDNIPGSTVLIDDLKHRLGGDLKTVTVVAPDVGSAARVRRIARKLGVPMAIIDKDRRAPGEAEVLGLYGRVDYRRVVLFDDMIDSGGTIISAAKAMLEHRAHSVEIYATHGLLTGEATKKFAQAGIPVRITNSIPRSEEYRTAHADWLTYVSIDQLLAEAIYQTTRIRGSVSKLSV</sequence>
<dbReference type="InterPro" id="IPR029057">
    <property type="entry name" value="PRTase-like"/>
</dbReference>
<dbReference type="Proteomes" id="UP000176377">
    <property type="component" value="Unassembled WGS sequence"/>
</dbReference>
<evidence type="ECO:0000256" key="7">
    <source>
        <dbReference type="ARBA" id="ARBA00022840"/>
    </source>
</evidence>
<reference evidence="13 14" key="1">
    <citation type="journal article" date="2016" name="Nat. Commun.">
        <title>Thousands of microbial genomes shed light on interconnected biogeochemical processes in an aquifer system.</title>
        <authorList>
            <person name="Anantharaman K."/>
            <person name="Brown C.T."/>
            <person name="Hug L.A."/>
            <person name="Sharon I."/>
            <person name="Castelle C.J."/>
            <person name="Probst A.J."/>
            <person name="Thomas B.C."/>
            <person name="Singh A."/>
            <person name="Wilkins M.J."/>
            <person name="Karaoz U."/>
            <person name="Brodie E.L."/>
            <person name="Williams K.H."/>
            <person name="Hubbard S.S."/>
            <person name="Banfield J.F."/>
        </authorList>
    </citation>
    <scope>NUCLEOTIDE SEQUENCE [LARGE SCALE GENOMIC DNA]</scope>
</reference>
<dbReference type="PANTHER" id="PTHR10210:SF41">
    <property type="entry name" value="RIBOSE-PHOSPHATE PYROPHOSPHOKINASE 1, CHLOROPLASTIC"/>
    <property type="match status" value="1"/>
</dbReference>
<evidence type="ECO:0000256" key="3">
    <source>
        <dbReference type="ARBA" id="ARBA00022723"/>
    </source>
</evidence>
<evidence type="ECO:0000259" key="11">
    <source>
        <dbReference type="Pfam" id="PF00156"/>
    </source>
</evidence>
<evidence type="ECO:0000256" key="6">
    <source>
        <dbReference type="ARBA" id="ARBA00022777"/>
    </source>
</evidence>
<dbReference type="FunFam" id="3.40.50.2020:FF:000007">
    <property type="entry name" value="Ribose-phosphate pyrophosphokinase"/>
    <property type="match status" value="1"/>
</dbReference>
<feature type="domain" description="Ribose-phosphate pyrophosphokinase N-terminal" evidence="12">
    <location>
        <begin position="25"/>
        <end position="118"/>
    </location>
</feature>
<protein>
    <recommendedName>
        <fullName evidence="1">ribose-phosphate diphosphokinase</fullName>
        <ecNumber evidence="1">2.7.6.1</ecNumber>
    </recommendedName>
</protein>
<dbReference type="SUPFAM" id="SSF53271">
    <property type="entry name" value="PRTase-like"/>
    <property type="match status" value="1"/>
</dbReference>
<keyword evidence="2" id="KW-0808">Transferase</keyword>